<dbReference type="InterPro" id="IPR036397">
    <property type="entry name" value="RNaseH_sf"/>
</dbReference>
<dbReference type="SMART" id="SM01163">
    <property type="entry name" value="DUF1785"/>
    <property type="match status" value="1"/>
</dbReference>
<dbReference type="Pfam" id="PF08699">
    <property type="entry name" value="ArgoL1"/>
    <property type="match status" value="1"/>
</dbReference>
<sequence length="1003" mass="112453">MYGEASTRITAAGENGKKIEDELNEKAKSLKPNPISLSSGQGNAGGSSEHTRPQRPGYSGKGEVVNLWANCIELNPPEETNFYRYTVNIKRRVPDKKDKEPAAPPSATKKGKGKATDDVASPGGGDDDVTEENVGDDVNPRKRKRGHIILRLLKTDPELKDAHEKGLLVTDFHSTIICTKELTEQFHIVNYCGEKSRYRFETFKVTLTAPEAPQSWPNPLSLQDLVNYLRCSDLDNIPNVRVAEFIQTFNIWLRHISKYFYVSTPQKYTVVGGKAYSLWSGSPTMDLLGGVQSTRGYFSSVRLAASRILANVNVTHGTFFFPGPLRELINKSGFAGRYEELEKFVKGVRVSLRHRTAVDTDGQEIAVVKAISGLAWTSDGENLEHPPLFHRDLHVAKKKGPHAANANQVKFYGVVDDDTKKMEYRTVFEYFQRKYPTMGVQKFDLLVNVGSKANPEYYPVTVCDVVPGQNYIRKLSPSQTAEMIGFAVMKPRESIGWITQFGLRTISLSRELPAPQFFPSSQHIRTLNPQKDLLVVDGRRLPQPDVLFARRKRHMRTPGGSWNLDDRESPENMKIRYSVPAVVPQWGMLIIQDKGNLGPTKDQGNAICQQLEVLMAKRGMKKQGPRRTTEVMALNDSNLLDPTGFRKLIETMKGCKLLFVLFSRALSQPNYATLKKVADVDLGIHAICMIQSKACSSQYQDNVLLKANLKLGGDNQHLNFNSRHPKLIDKDKTLILGLDVTHPSKGADEQTNKSVVGMVANVDGEYQRWAASIELQTHSGQEIMISLDSMKTLLRPHLVRWRDRTRSFPTQLILYRDGVSEGQYDQVVRSEYRLLHDAYTIICGPGNPKPKITIVIVGKRHHMRFYPAKENASDRKGNALPGTLVDRGVTSQYLWEFYLQAHEAIQGTARPAHYVVVADDIFRSLGKAQMSMAGFGNASEVLHDFTHALCYALGRCTRSISVCAPARLADKVCDRARLYLHTGRRQDGPLAVHQNLVDSMFYI</sequence>
<dbReference type="EMBL" id="JAUEPO010000006">
    <property type="protein sequence ID" value="KAK3319630.1"/>
    <property type="molecule type" value="Genomic_DNA"/>
</dbReference>
<dbReference type="Gene3D" id="2.170.260.10">
    <property type="entry name" value="paz domain"/>
    <property type="match status" value="1"/>
</dbReference>
<gene>
    <name evidence="3" type="ORF">B0T19DRAFT_361863</name>
</gene>
<dbReference type="SUPFAM" id="SSF53098">
    <property type="entry name" value="Ribonuclease H-like"/>
    <property type="match status" value="1"/>
</dbReference>
<dbReference type="SMART" id="SM00950">
    <property type="entry name" value="Piwi"/>
    <property type="match status" value="1"/>
</dbReference>
<reference evidence="3" key="1">
    <citation type="journal article" date="2023" name="Mol. Phylogenet. Evol.">
        <title>Genome-scale phylogeny and comparative genomics of the fungal order Sordariales.</title>
        <authorList>
            <person name="Hensen N."/>
            <person name="Bonometti L."/>
            <person name="Westerberg I."/>
            <person name="Brannstrom I.O."/>
            <person name="Guillou S."/>
            <person name="Cros-Aarteil S."/>
            <person name="Calhoun S."/>
            <person name="Haridas S."/>
            <person name="Kuo A."/>
            <person name="Mondo S."/>
            <person name="Pangilinan J."/>
            <person name="Riley R."/>
            <person name="LaButti K."/>
            <person name="Andreopoulos B."/>
            <person name="Lipzen A."/>
            <person name="Chen C."/>
            <person name="Yan M."/>
            <person name="Daum C."/>
            <person name="Ng V."/>
            <person name="Clum A."/>
            <person name="Steindorff A."/>
            <person name="Ohm R.A."/>
            <person name="Martin F."/>
            <person name="Silar P."/>
            <person name="Natvig D.O."/>
            <person name="Lalanne C."/>
            <person name="Gautier V."/>
            <person name="Ament-Velasquez S.L."/>
            <person name="Kruys A."/>
            <person name="Hutchinson M.I."/>
            <person name="Powell A.J."/>
            <person name="Barry K."/>
            <person name="Miller A.N."/>
            <person name="Grigoriev I.V."/>
            <person name="Debuchy R."/>
            <person name="Gladieux P."/>
            <person name="Hiltunen Thoren M."/>
            <person name="Johannesson H."/>
        </authorList>
    </citation>
    <scope>NUCLEOTIDE SEQUENCE</scope>
    <source>
        <strain evidence="3">SMH4131-1</strain>
    </source>
</reference>
<evidence type="ECO:0000256" key="1">
    <source>
        <dbReference type="SAM" id="MobiDB-lite"/>
    </source>
</evidence>
<evidence type="ECO:0000259" key="2">
    <source>
        <dbReference type="PROSITE" id="PS50822"/>
    </source>
</evidence>
<dbReference type="InterPro" id="IPR003165">
    <property type="entry name" value="Piwi"/>
</dbReference>
<evidence type="ECO:0000313" key="3">
    <source>
        <dbReference type="EMBL" id="KAK3319630.1"/>
    </source>
</evidence>
<name>A0AAE0I714_9PEZI</name>
<evidence type="ECO:0000313" key="4">
    <source>
        <dbReference type="Proteomes" id="UP001286456"/>
    </source>
</evidence>
<dbReference type="InterPro" id="IPR036085">
    <property type="entry name" value="PAZ_dom_sf"/>
</dbReference>
<dbReference type="Pfam" id="PF02171">
    <property type="entry name" value="Piwi"/>
    <property type="match status" value="1"/>
</dbReference>
<feature type="compositionally biased region" description="Acidic residues" evidence="1">
    <location>
        <begin position="125"/>
        <end position="135"/>
    </location>
</feature>
<dbReference type="InterPro" id="IPR012337">
    <property type="entry name" value="RNaseH-like_sf"/>
</dbReference>
<dbReference type="CDD" id="cd04657">
    <property type="entry name" value="Piwi_ago-like"/>
    <property type="match status" value="1"/>
</dbReference>
<dbReference type="CDD" id="cd02846">
    <property type="entry name" value="PAZ_argonaute_like"/>
    <property type="match status" value="1"/>
</dbReference>
<dbReference type="GO" id="GO:0003676">
    <property type="term" value="F:nucleic acid binding"/>
    <property type="evidence" value="ECO:0007669"/>
    <property type="project" value="InterPro"/>
</dbReference>
<dbReference type="PROSITE" id="PS50822">
    <property type="entry name" value="PIWI"/>
    <property type="match status" value="1"/>
</dbReference>
<keyword evidence="4" id="KW-1185">Reference proteome</keyword>
<dbReference type="AlphaFoldDB" id="A0AAE0I714"/>
<protein>
    <submittedName>
        <fullName evidence="3">Piwi domain-containing protein</fullName>
    </submittedName>
</protein>
<reference evidence="3" key="2">
    <citation type="submission" date="2023-06" db="EMBL/GenBank/DDBJ databases">
        <authorList>
            <consortium name="Lawrence Berkeley National Laboratory"/>
            <person name="Haridas S."/>
            <person name="Hensen N."/>
            <person name="Bonometti L."/>
            <person name="Westerberg I."/>
            <person name="Brannstrom I.O."/>
            <person name="Guillou S."/>
            <person name="Cros-Aarteil S."/>
            <person name="Calhoun S."/>
            <person name="Kuo A."/>
            <person name="Mondo S."/>
            <person name="Pangilinan J."/>
            <person name="Riley R."/>
            <person name="Labutti K."/>
            <person name="Andreopoulos B."/>
            <person name="Lipzen A."/>
            <person name="Chen C."/>
            <person name="Yanf M."/>
            <person name="Daum C."/>
            <person name="Ng V."/>
            <person name="Clum A."/>
            <person name="Steindorff A."/>
            <person name="Ohm R."/>
            <person name="Martin F."/>
            <person name="Silar P."/>
            <person name="Natvig D."/>
            <person name="Lalanne C."/>
            <person name="Gautier V."/>
            <person name="Ament-Velasquez S.L."/>
            <person name="Kruys A."/>
            <person name="Hutchinson M.I."/>
            <person name="Powell A.J."/>
            <person name="Barry K."/>
            <person name="Miller A.N."/>
            <person name="Grigoriev I.V."/>
            <person name="Debuchy R."/>
            <person name="Gladieux P."/>
            <person name="Thoren M.H."/>
            <person name="Johannesson H."/>
        </authorList>
    </citation>
    <scope>NUCLEOTIDE SEQUENCE</scope>
    <source>
        <strain evidence="3">SMH4131-1</strain>
    </source>
</reference>
<accession>A0AAE0I714</accession>
<dbReference type="SUPFAM" id="SSF101690">
    <property type="entry name" value="PAZ domain"/>
    <property type="match status" value="1"/>
</dbReference>
<dbReference type="InterPro" id="IPR045246">
    <property type="entry name" value="Piwi_ago-like"/>
</dbReference>
<organism evidence="3 4">
    <name type="scientific">Cercophora scortea</name>
    <dbReference type="NCBI Taxonomy" id="314031"/>
    <lineage>
        <taxon>Eukaryota</taxon>
        <taxon>Fungi</taxon>
        <taxon>Dikarya</taxon>
        <taxon>Ascomycota</taxon>
        <taxon>Pezizomycotina</taxon>
        <taxon>Sordariomycetes</taxon>
        <taxon>Sordariomycetidae</taxon>
        <taxon>Sordariales</taxon>
        <taxon>Lasiosphaeriaceae</taxon>
        <taxon>Cercophora</taxon>
    </lineage>
</organism>
<feature type="compositionally biased region" description="Basic and acidic residues" evidence="1">
    <location>
        <begin position="15"/>
        <end position="28"/>
    </location>
</feature>
<feature type="region of interest" description="Disordered" evidence="1">
    <location>
        <begin position="94"/>
        <end position="140"/>
    </location>
</feature>
<proteinExistence type="predicted"/>
<comment type="caution">
    <text evidence="3">The sequence shown here is derived from an EMBL/GenBank/DDBJ whole genome shotgun (WGS) entry which is preliminary data.</text>
</comment>
<dbReference type="Proteomes" id="UP001286456">
    <property type="component" value="Unassembled WGS sequence"/>
</dbReference>
<dbReference type="PANTHER" id="PTHR22891">
    <property type="entry name" value="EUKARYOTIC TRANSLATION INITIATION FACTOR 2C"/>
    <property type="match status" value="1"/>
</dbReference>
<dbReference type="Gene3D" id="3.30.420.10">
    <property type="entry name" value="Ribonuclease H-like superfamily/Ribonuclease H"/>
    <property type="match status" value="1"/>
</dbReference>
<feature type="domain" description="Piwi" evidence="2">
    <location>
        <begin position="657"/>
        <end position="981"/>
    </location>
</feature>
<dbReference type="InterPro" id="IPR014811">
    <property type="entry name" value="ArgoL1"/>
</dbReference>
<dbReference type="Gene3D" id="3.40.50.2300">
    <property type="match status" value="1"/>
</dbReference>
<feature type="region of interest" description="Disordered" evidence="1">
    <location>
        <begin position="1"/>
        <end position="60"/>
    </location>
</feature>